<dbReference type="PANTHER" id="PTHR31126:SF1">
    <property type="entry name" value="TYROSINE SPECIFIC PROTEIN PHOSPHATASES DOMAIN-CONTAINING PROTEIN"/>
    <property type="match status" value="1"/>
</dbReference>
<dbReference type="PROSITE" id="PS00383">
    <property type="entry name" value="TYR_PHOSPHATASE_1"/>
    <property type="match status" value="1"/>
</dbReference>
<comment type="caution">
    <text evidence="3">The sequence shown here is derived from an EMBL/GenBank/DDBJ whole genome shotgun (WGS) entry which is preliminary data.</text>
</comment>
<protein>
    <submittedName>
        <fullName evidence="3">Tyrosine-protein phosphatase</fullName>
    </submittedName>
</protein>
<dbReference type="InterPro" id="IPR029021">
    <property type="entry name" value="Prot-tyrosine_phosphatase-like"/>
</dbReference>
<dbReference type="InterPro" id="IPR000387">
    <property type="entry name" value="Tyr_Pase_dom"/>
</dbReference>
<evidence type="ECO:0000313" key="3">
    <source>
        <dbReference type="EMBL" id="THJ36928.1"/>
    </source>
</evidence>
<dbReference type="AlphaFoldDB" id="A0A4S5C335"/>
<reference evidence="3 4" key="1">
    <citation type="submission" date="2019-04" db="EMBL/GenBank/DDBJ databases">
        <title>Draft genome sequences for three unisolated Alnus-infective Frankia Sp+ strains, AgTrS, AiOr and AvVan, the first sequenced Frankia strains able to sporulate in-planta.</title>
        <authorList>
            <person name="Bethencourt L."/>
            <person name="Vautrin F."/>
            <person name="Taib N."/>
            <person name="Dubost A."/>
            <person name="Castro-Garcia L."/>
            <person name="Imbaud O."/>
            <person name="Abrouk D."/>
            <person name="Fournier P."/>
            <person name="Briolay J."/>
            <person name="Nguyen A."/>
            <person name="Normand P."/>
            <person name="Fernandez M.P."/>
            <person name="Brochier-Armanet C."/>
            <person name="Herrera-Belaroussi A."/>
        </authorList>
    </citation>
    <scope>NUCLEOTIDE SEQUENCE [LARGE SCALE GENOMIC DNA]</scope>
    <source>
        <strain evidence="3 4">AvVan</strain>
    </source>
</reference>
<proteinExistence type="inferred from homology"/>
<accession>A0A4S5C335</accession>
<dbReference type="PROSITE" id="PS50056">
    <property type="entry name" value="TYR_PHOSPHATASE_2"/>
    <property type="match status" value="1"/>
</dbReference>
<dbReference type="InterPro" id="IPR026893">
    <property type="entry name" value="Tyr/Ser_Pase_IphP-type"/>
</dbReference>
<comment type="similarity">
    <text evidence="1">Belongs to the protein-tyrosine phosphatase family.</text>
</comment>
<evidence type="ECO:0000259" key="2">
    <source>
        <dbReference type="PROSITE" id="PS50056"/>
    </source>
</evidence>
<dbReference type="PANTHER" id="PTHR31126">
    <property type="entry name" value="TYROSINE-PROTEIN PHOSPHATASE"/>
    <property type="match status" value="1"/>
</dbReference>
<dbReference type="EMBL" id="SSXH01000898">
    <property type="protein sequence ID" value="THJ36928.1"/>
    <property type="molecule type" value="Genomic_DNA"/>
</dbReference>
<dbReference type="Proteomes" id="UP000305282">
    <property type="component" value="Unassembled WGS sequence"/>
</dbReference>
<dbReference type="InterPro" id="IPR016130">
    <property type="entry name" value="Tyr_Pase_AS"/>
</dbReference>
<name>A0A4S5C335_9ACTN</name>
<dbReference type="GO" id="GO:0004721">
    <property type="term" value="F:phosphoprotein phosphatase activity"/>
    <property type="evidence" value="ECO:0007669"/>
    <property type="project" value="InterPro"/>
</dbReference>
<dbReference type="SUPFAM" id="SSF52799">
    <property type="entry name" value="(Phosphotyrosine protein) phosphatases II"/>
    <property type="match status" value="2"/>
</dbReference>
<dbReference type="Gene3D" id="3.90.190.10">
    <property type="entry name" value="Protein tyrosine phosphatase superfamily"/>
    <property type="match status" value="1"/>
</dbReference>
<dbReference type="OrthoDB" id="1188001at2"/>
<evidence type="ECO:0000256" key="1">
    <source>
        <dbReference type="ARBA" id="ARBA00009580"/>
    </source>
</evidence>
<keyword evidence="4" id="KW-1185">Reference proteome</keyword>
<gene>
    <name evidence="3" type="ORF">E7Y31_21865</name>
</gene>
<sequence length="282" mass="28720">MPLAGTINLRDIGGYRTADGGRVRWRTLLRSGALRGLDGSGQAVLAQLGLRTIVDLREDAEGAHDPDRLGRLAVEHRRVPIYTTPATRATVETTAGTDSAATTDTAGDGEAVAAGAAAGLAAVHAAGAGGDLRAIYDYTVDQRGERLSAAVLALAAPGALPAIVHCSAGKDRTGLVIALVLDLAGVPAEVIAEDFALTADFLRDEAAAAVQQMSAQSSANGAELPAALLASPPELIQHALDRIHTGHGDARGYLLAHGATAHALDRLVDALVVPVDRPAVGA</sequence>
<dbReference type="Pfam" id="PF13350">
    <property type="entry name" value="Y_phosphatase3"/>
    <property type="match status" value="1"/>
</dbReference>
<evidence type="ECO:0000313" key="4">
    <source>
        <dbReference type="Proteomes" id="UP000305282"/>
    </source>
</evidence>
<feature type="domain" description="Tyrosine specific protein phosphatases" evidence="2">
    <location>
        <begin position="145"/>
        <end position="217"/>
    </location>
</feature>
<organism evidence="3 4">
    <name type="scientific">Candidatus Frankia alpina</name>
    <dbReference type="NCBI Taxonomy" id="2699483"/>
    <lineage>
        <taxon>Bacteria</taxon>
        <taxon>Bacillati</taxon>
        <taxon>Actinomycetota</taxon>
        <taxon>Actinomycetes</taxon>
        <taxon>Frankiales</taxon>
        <taxon>Frankiaceae</taxon>
        <taxon>Frankia</taxon>
    </lineage>
</organism>